<feature type="transmembrane region" description="Helical" evidence="1">
    <location>
        <begin position="233"/>
        <end position="255"/>
    </location>
</feature>
<keyword evidence="1" id="KW-0812">Transmembrane</keyword>
<proteinExistence type="predicted"/>
<evidence type="ECO:0000313" key="4">
    <source>
        <dbReference type="Proteomes" id="UP000198802"/>
    </source>
</evidence>
<dbReference type="NCBIfam" id="NF038012">
    <property type="entry name" value="DMT_1"/>
    <property type="match status" value="1"/>
</dbReference>
<feature type="signal peptide" evidence="2">
    <location>
        <begin position="1"/>
        <end position="22"/>
    </location>
</feature>
<feature type="transmembrane region" description="Helical" evidence="1">
    <location>
        <begin position="141"/>
        <end position="161"/>
    </location>
</feature>
<dbReference type="Proteomes" id="UP000198802">
    <property type="component" value="Unassembled WGS sequence"/>
</dbReference>
<gene>
    <name evidence="3" type="ORF">Ga0074812_101164</name>
</gene>
<feature type="transmembrane region" description="Helical" evidence="1">
    <location>
        <begin position="261"/>
        <end position="282"/>
    </location>
</feature>
<keyword evidence="4" id="KW-1185">Reference proteome</keyword>
<evidence type="ECO:0000256" key="2">
    <source>
        <dbReference type="SAM" id="SignalP"/>
    </source>
</evidence>
<feature type="transmembrane region" description="Helical" evidence="1">
    <location>
        <begin position="55"/>
        <end position="76"/>
    </location>
</feature>
<feature type="chain" id="PRO_5039604031" description="Magnesium transporter NIPA" evidence="2">
    <location>
        <begin position="23"/>
        <end position="295"/>
    </location>
</feature>
<accession>A0A0S4QEL1</accession>
<feature type="transmembrane region" description="Helical" evidence="1">
    <location>
        <begin position="198"/>
        <end position="221"/>
    </location>
</feature>
<name>A0A0S4QEL1_9ACTN</name>
<dbReference type="AlphaFoldDB" id="A0A0S4QEL1"/>
<keyword evidence="1" id="KW-1133">Transmembrane helix</keyword>
<dbReference type="PANTHER" id="PTHR40761:SF1">
    <property type="entry name" value="CONSERVED INTEGRAL MEMBRANE ALANINE VALINE AND LEUCINE RICH PROTEIN-RELATED"/>
    <property type="match status" value="1"/>
</dbReference>
<feature type="transmembrane region" description="Helical" evidence="1">
    <location>
        <begin position="82"/>
        <end position="101"/>
    </location>
</feature>
<evidence type="ECO:0000256" key="1">
    <source>
        <dbReference type="SAM" id="Phobius"/>
    </source>
</evidence>
<keyword evidence="2" id="KW-0732">Signal</keyword>
<organism evidence="3 4">
    <name type="scientific">Parafrankia irregularis</name>
    <dbReference type="NCBI Taxonomy" id="795642"/>
    <lineage>
        <taxon>Bacteria</taxon>
        <taxon>Bacillati</taxon>
        <taxon>Actinomycetota</taxon>
        <taxon>Actinomycetes</taxon>
        <taxon>Frankiales</taxon>
        <taxon>Frankiaceae</taxon>
        <taxon>Parafrankia</taxon>
    </lineage>
</organism>
<keyword evidence="1" id="KW-0472">Membrane</keyword>
<sequence length="295" mass="29682">MPAVVPVALLAAFLLASSAALQQRAAGRSSFATRADSAHAVPGIGLLAELVRDRLWVLGWLANISGFCVQAAALHLGSVAEVQPLMVCQLLFALPLGLIGTGRRMSPSAWWGAAGICGGLAALLSARGDLPASGGIDETRLVAAIAATVALAGLLVVISLGRPPAARAGLFGVAAGLFYALTAVLMKETTELLLTEGILHTAISWEGYALAAATASSLLLGQAAYASGPLAPTITAMNITNPVISYVLAVLLYGVPVPSTAGQLAGVTLGATLITVGVVLLARTPTLPRAGSQLP</sequence>
<evidence type="ECO:0000313" key="3">
    <source>
        <dbReference type="EMBL" id="CUU53666.1"/>
    </source>
</evidence>
<reference evidence="4" key="1">
    <citation type="submission" date="2015-11" db="EMBL/GenBank/DDBJ databases">
        <authorList>
            <person name="Varghese N."/>
        </authorList>
    </citation>
    <scope>NUCLEOTIDE SEQUENCE [LARGE SCALE GENOMIC DNA]</scope>
    <source>
        <strain evidence="4">DSM 45899</strain>
    </source>
</reference>
<evidence type="ECO:0008006" key="5">
    <source>
        <dbReference type="Google" id="ProtNLM"/>
    </source>
</evidence>
<protein>
    <recommendedName>
        <fullName evidence="5">Magnesium transporter NIPA</fullName>
    </recommendedName>
</protein>
<dbReference type="EMBL" id="FAOZ01000001">
    <property type="protein sequence ID" value="CUU53666.1"/>
    <property type="molecule type" value="Genomic_DNA"/>
</dbReference>
<dbReference type="RefSeq" id="WP_091271079.1">
    <property type="nucleotide sequence ID" value="NZ_FAOZ01000001.1"/>
</dbReference>
<feature type="transmembrane region" description="Helical" evidence="1">
    <location>
        <begin position="108"/>
        <end position="126"/>
    </location>
</feature>
<feature type="transmembrane region" description="Helical" evidence="1">
    <location>
        <begin position="168"/>
        <end position="186"/>
    </location>
</feature>
<dbReference type="PANTHER" id="PTHR40761">
    <property type="entry name" value="CONSERVED INTEGRAL MEMBRANE ALANINE VALINE AND LEUCINE RICH PROTEIN-RELATED"/>
    <property type="match status" value="1"/>
</dbReference>